<proteinExistence type="predicted"/>
<keyword evidence="1" id="KW-1133">Transmembrane helix</keyword>
<evidence type="ECO:0000256" key="1">
    <source>
        <dbReference type="SAM" id="Phobius"/>
    </source>
</evidence>
<dbReference type="Pfam" id="PF07758">
    <property type="entry name" value="DUF1614"/>
    <property type="match status" value="1"/>
</dbReference>
<keyword evidence="1" id="KW-0812">Transmembrane</keyword>
<reference evidence="2" key="2">
    <citation type="journal article" date="2021" name="PeerJ">
        <title>Extensive microbial diversity within the chicken gut microbiome revealed by metagenomics and culture.</title>
        <authorList>
            <person name="Gilroy R."/>
            <person name="Ravi A."/>
            <person name="Getino M."/>
            <person name="Pursley I."/>
            <person name="Horton D.L."/>
            <person name="Alikhan N.F."/>
            <person name="Baker D."/>
            <person name="Gharbi K."/>
            <person name="Hall N."/>
            <person name="Watson M."/>
            <person name="Adriaenssens E.M."/>
            <person name="Foster-Nyarko E."/>
            <person name="Jarju S."/>
            <person name="Secka A."/>
            <person name="Antonio M."/>
            <person name="Oren A."/>
            <person name="Chaudhuri R.R."/>
            <person name="La Ragione R."/>
            <person name="Hildebrand F."/>
            <person name="Pallen M.J."/>
        </authorList>
    </citation>
    <scope>NUCLEOTIDE SEQUENCE</scope>
    <source>
        <strain evidence="2">ChiSxjej2B14-6234</strain>
    </source>
</reference>
<feature type="transmembrane region" description="Helical" evidence="1">
    <location>
        <begin position="137"/>
        <end position="157"/>
    </location>
</feature>
<gene>
    <name evidence="2" type="ORF">IAB73_09900</name>
</gene>
<reference evidence="2" key="1">
    <citation type="submission" date="2020-10" db="EMBL/GenBank/DDBJ databases">
        <authorList>
            <person name="Gilroy R."/>
        </authorList>
    </citation>
    <scope>NUCLEOTIDE SEQUENCE</scope>
    <source>
        <strain evidence="2">ChiSxjej2B14-6234</strain>
    </source>
</reference>
<sequence>MSIGMILLTVLALLILFGVGERVLDRMHLTDRQALFMVAAIFVGGWLPDIEIGRVSVNIGGALVPLGLCVYLLVRAGTGKERVRALVAAVLTGAAVYLIGRLMPADPIQTIVDPNYVYGLAAGVIAYLLGRSRRAAFFAGVVGVLLADIAVAALNWSRGIDQTLHLGSAGALDAVVISGLLAVLLAEFIGEAIERMTTGRASDPMEDGAIETGRRKR</sequence>
<keyword evidence="1" id="KW-0472">Membrane</keyword>
<dbReference type="Proteomes" id="UP000886887">
    <property type="component" value="Unassembled WGS sequence"/>
</dbReference>
<dbReference type="AlphaFoldDB" id="A0A9D1CRE9"/>
<feature type="transmembrane region" description="Helical" evidence="1">
    <location>
        <begin position="55"/>
        <end position="74"/>
    </location>
</feature>
<evidence type="ECO:0000313" key="2">
    <source>
        <dbReference type="EMBL" id="HIQ72502.1"/>
    </source>
</evidence>
<organism evidence="2 3">
    <name type="scientific">Candidatus Onthenecus intestinigallinarum</name>
    <dbReference type="NCBI Taxonomy" id="2840875"/>
    <lineage>
        <taxon>Bacteria</taxon>
        <taxon>Bacillati</taxon>
        <taxon>Bacillota</taxon>
        <taxon>Clostridia</taxon>
        <taxon>Eubacteriales</taxon>
        <taxon>Candidatus Onthenecus</taxon>
    </lineage>
</organism>
<feature type="transmembrane region" description="Helical" evidence="1">
    <location>
        <begin position="86"/>
        <end position="103"/>
    </location>
</feature>
<dbReference type="EMBL" id="DVFJ01000036">
    <property type="protein sequence ID" value="HIQ72502.1"/>
    <property type="molecule type" value="Genomic_DNA"/>
</dbReference>
<name>A0A9D1CRE9_9FIRM</name>
<comment type="caution">
    <text evidence="2">The sequence shown here is derived from an EMBL/GenBank/DDBJ whole genome shotgun (WGS) entry which is preliminary data.</text>
</comment>
<dbReference type="InterPro" id="IPR011672">
    <property type="entry name" value="DUF1614"/>
</dbReference>
<feature type="transmembrane region" description="Helical" evidence="1">
    <location>
        <begin position="169"/>
        <end position="190"/>
    </location>
</feature>
<protein>
    <submittedName>
        <fullName evidence="2">DUF1614 domain-containing protein</fullName>
    </submittedName>
</protein>
<evidence type="ECO:0000313" key="3">
    <source>
        <dbReference type="Proteomes" id="UP000886887"/>
    </source>
</evidence>
<accession>A0A9D1CRE9</accession>
<feature type="transmembrane region" description="Helical" evidence="1">
    <location>
        <begin position="115"/>
        <end position="130"/>
    </location>
</feature>